<sequence>MAEPKSKATGIANSLLDLVSQIPDSPHKASNTPVKDSAHVIKSASLRAASVSAALAIPPGPFGMMTILPDLILIWRIQAQMVSDIAAIHGKTGFLTREALLFCLFKHGASQLFRDIVVRVGERYVLRKTSLRMVQRLCERLGLRVSQRMLGATISRWIPVAGAVAVGWYTRYDTQQVGQSALDLFSKDIDTDEMKDVTESERNLP</sequence>
<evidence type="ECO:0000313" key="2">
    <source>
        <dbReference type="Proteomes" id="UP000197003"/>
    </source>
</evidence>
<dbReference type="AlphaFoldDB" id="A0A1Z3N6X8"/>
<organism evidence="1 2">
    <name type="scientific">Bdellovibrio bacteriovorus</name>
    <dbReference type="NCBI Taxonomy" id="959"/>
    <lineage>
        <taxon>Bacteria</taxon>
        <taxon>Pseudomonadati</taxon>
        <taxon>Bdellovibrionota</taxon>
        <taxon>Bdellovibrionia</taxon>
        <taxon>Bdellovibrionales</taxon>
        <taxon>Pseudobdellovibrionaceae</taxon>
        <taxon>Bdellovibrio</taxon>
    </lineage>
</organism>
<name>A0A1Z3N6X8_BDEBC</name>
<dbReference type="EMBL" id="CP020946">
    <property type="protein sequence ID" value="ASD63161.1"/>
    <property type="molecule type" value="Genomic_DNA"/>
</dbReference>
<reference evidence="1 2" key="1">
    <citation type="submission" date="2017-04" db="EMBL/GenBank/DDBJ databases">
        <title>Whole genome sequence of Bdellovibrio bacteriovorus strain SSB218315.</title>
        <authorList>
            <person name="Oyedara O."/>
            <person name="Rodriguez-Perez M.A."/>
        </authorList>
    </citation>
    <scope>NUCLEOTIDE SEQUENCE [LARGE SCALE GENOMIC DNA]</scope>
    <source>
        <strain evidence="1 2">SSB218315</strain>
    </source>
</reference>
<evidence type="ECO:0000313" key="1">
    <source>
        <dbReference type="EMBL" id="ASD63161.1"/>
    </source>
</evidence>
<protein>
    <submittedName>
        <fullName evidence="1">Uncharacterized protein</fullName>
    </submittedName>
</protein>
<accession>A0A1Z3N6X8</accession>
<dbReference type="RefSeq" id="WP_088564739.1">
    <property type="nucleotide sequence ID" value="NZ_CP020946.1"/>
</dbReference>
<proteinExistence type="predicted"/>
<gene>
    <name evidence="1" type="ORF">B9G79_06065</name>
</gene>
<dbReference type="Proteomes" id="UP000197003">
    <property type="component" value="Chromosome"/>
</dbReference>
<dbReference type="OrthoDB" id="9810078at2"/>